<protein>
    <submittedName>
        <fullName evidence="1">DUF3888 domain-containing protein</fullName>
    </submittedName>
</protein>
<sequence>MRKKCIIILLIIALLASWQGSYVTAAKIKPEKDSRELQFQDMLLLFLLPYMNDKLAKVYSKELKVAPDLYPYFVDVIHVERVNGFRGFDFLIMLDATPTVGPHIPVGRDLFTFEISSGVQVKLKNYQHLKGPNKKDFPPNYLDLLR</sequence>
<dbReference type="Proteomes" id="UP001300012">
    <property type="component" value="Unassembled WGS sequence"/>
</dbReference>
<reference evidence="1 2" key="1">
    <citation type="submission" date="2022-08" db="EMBL/GenBank/DDBJ databases">
        <title>Paenibacillus endoradicis sp. nov., Paenibacillus radicibacter sp. nov and Paenibacillus pararadicis sp. nov., three cold-adapted plant growth-promoting bacteria isolated from root of Larix gmelinii in Great Khingan.</title>
        <authorList>
            <person name="Xue H."/>
        </authorList>
    </citation>
    <scope>NUCLEOTIDE SEQUENCE [LARGE SCALE GENOMIC DNA]</scope>
    <source>
        <strain evidence="1 2">N5-1-1-5</strain>
    </source>
</reference>
<organism evidence="1 2">
    <name type="scientific">Paenibacillus radicis</name>
    <name type="common">ex Xue et al. 2023</name>
    <dbReference type="NCBI Taxonomy" id="2972489"/>
    <lineage>
        <taxon>Bacteria</taxon>
        <taxon>Bacillati</taxon>
        <taxon>Bacillota</taxon>
        <taxon>Bacilli</taxon>
        <taxon>Bacillales</taxon>
        <taxon>Paenibacillaceae</taxon>
        <taxon>Paenibacillus</taxon>
    </lineage>
</organism>
<name>A0ABT1YAE3_9BACL</name>
<dbReference type="Pfam" id="PF13027">
    <property type="entry name" value="DUF3888"/>
    <property type="match status" value="1"/>
</dbReference>
<gene>
    <name evidence="1" type="ORF">NV381_02945</name>
</gene>
<dbReference type="RefSeq" id="WP_258211774.1">
    <property type="nucleotide sequence ID" value="NZ_JANQBD010000002.1"/>
</dbReference>
<comment type="caution">
    <text evidence="1">The sequence shown here is derived from an EMBL/GenBank/DDBJ whole genome shotgun (WGS) entry which is preliminary data.</text>
</comment>
<dbReference type="EMBL" id="JANQBD010000002">
    <property type="protein sequence ID" value="MCR8630153.1"/>
    <property type="molecule type" value="Genomic_DNA"/>
</dbReference>
<evidence type="ECO:0000313" key="1">
    <source>
        <dbReference type="EMBL" id="MCR8630153.1"/>
    </source>
</evidence>
<accession>A0ABT1YAE3</accession>
<dbReference type="InterPro" id="IPR024984">
    <property type="entry name" value="DUF3888"/>
</dbReference>
<proteinExistence type="predicted"/>
<keyword evidence="2" id="KW-1185">Reference proteome</keyword>
<evidence type="ECO:0000313" key="2">
    <source>
        <dbReference type="Proteomes" id="UP001300012"/>
    </source>
</evidence>